<feature type="region of interest" description="Disordered" evidence="1">
    <location>
        <begin position="210"/>
        <end position="231"/>
    </location>
</feature>
<evidence type="ECO:0000313" key="2">
    <source>
        <dbReference type="EMBL" id="OCT49722.1"/>
    </source>
</evidence>
<dbReference type="VEuPathDB" id="FungiDB:CLCR_07541"/>
<dbReference type="VEuPathDB" id="FungiDB:G647_09962"/>
<evidence type="ECO:0000313" key="3">
    <source>
        <dbReference type="Proteomes" id="UP000094526"/>
    </source>
</evidence>
<feature type="compositionally biased region" description="Pro residues" evidence="1">
    <location>
        <begin position="213"/>
        <end position="223"/>
    </location>
</feature>
<evidence type="ECO:0000256" key="1">
    <source>
        <dbReference type="SAM" id="MobiDB-lite"/>
    </source>
</evidence>
<feature type="region of interest" description="Disordered" evidence="1">
    <location>
        <begin position="1"/>
        <end position="46"/>
    </location>
</feature>
<accession>A0A1C1CMQ7</accession>
<feature type="region of interest" description="Disordered" evidence="1">
    <location>
        <begin position="74"/>
        <end position="106"/>
    </location>
</feature>
<feature type="compositionally biased region" description="Basic and acidic residues" evidence="1">
    <location>
        <begin position="74"/>
        <end position="91"/>
    </location>
</feature>
<dbReference type="STRING" id="86049.A0A1C1CMQ7"/>
<proteinExistence type="predicted"/>
<keyword evidence="3" id="KW-1185">Reference proteome</keyword>
<organism evidence="2 3">
    <name type="scientific">Cladophialophora carrionii</name>
    <dbReference type="NCBI Taxonomy" id="86049"/>
    <lineage>
        <taxon>Eukaryota</taxon>
        <taxon>Fungi</taxon>
        <taxon>Dikarya</taxon>
        <taxon>Ascomycota</taxon>
        <taxon>Pezizomycotina</taxon>
        <taxon>Eurotiomycetes</taxon>
        <taxon>Chaetothyriomycetidae</taxon>
        <taxon>Chaetothyriales</taxon>
        <taxon>Herpotrichiellaceae</taxon>
        <taxon>Cladophialophora</taxon>
    </lineage>
</organism>
<comment type="caution">
    <text evidence="2">The sequence shown here is derived from an EMBL/GenBank/DDBJ whole genome shotgun (WGS) entry which is preliminary data.</text>
</comment>
<dbReference type="EMBL" id="LGRB01000010">
    <property type="protein sequence ID" value="OCT49722.1"/>
    <property type="molecule type" value="Genomic_DNA"/>
</dbReference>
<gene>
    <name evidence="2" type="ORF">CLCR_07541</name>
</gene>
<protein>
    <submittedName>
        <fullName evidence="2">Uncharacterized protein</fullName>
    </submittedName>
</protein>
<reference evidence="3" key="1">
    <citation type="submission" date="2015-07" db="EMBL/GenBank/DDBJ databases">
        <authorList>
            <person name="Teixeira M.M."/>
            <person name="Souza R.C."/>
            <person name="Almeida L.G."/>
            <person name="Vicente V.A."/>
            <person name="de Hoog S."/>
            <person name="Bocca A.L."/>
            <person name="de Almeida S.R."/>
            <person name="Vasconcelos A.T."/>
            <person name="Felipe M.S."/>
        </authorList>
    </citation>
    <scope>NUCLEOTIDE SEQUENCE [LARGE SCALE GENOMIC DNA]</scope>
    <source>
        <strain evidence="3">KSF</strain>
    </source>
</reference>
<dbReference type="OrthoDB" id="1708389at2759"/>
<dbReference type="Proteomes" id="UP000094526">
    <property type="component" value="Unassembled WGS sequence"/>
</dbReference>
<feature type="compositionally biased region" description="Polar residues" evidence="1">
    <location>
        <begin position="1"/>
        <end position="13"/>
    </location>
</feature>
<sequence>MASSINDFGSVSNGLDRAQIDVGPRSDDTTDPRPSPEAMDYQKPSIRQTFKDNLLSAVVHPRFGINKIKAAIDEKHEASHSQPHEHHHDHAPTLAPPPPDSSVENQRLDNTFEDKPKFPPVKEFIHQPVQSVISTVQDQRGNDFAESIAKAEIAHGVDVQLLQQADKVQNASNETQQEAEYETSVQMKQLRQDFFVRWTIDRHVRILGRIKASPPPPARPPLFPKNSTGDKRLPWTAYIQQASARPKDNNTFY</sequence>
<dbReference type="AlphaFoldDB" id="A0A1C1CMQ7"/>
<name>A0A1C1CMQ7_9EURO</name>